<sequence>WTPRSSSPDCCWPPSSAWRGRRSSSTGRGRPGRCATSASRPGLPVRSGPCCPLPSWRSPSPCCRPGWPGGAGSGPSPCSPRSSPGSAPTWRAGGPPTATASASSTRRRPAGRPWRGTPSWRSWRSSSSGSAATTRGRAWSGGWATSAAASGWRSPPAPPASRCSPRRAGCSSSSS</sequence>
<feature type="compositionally biased region" description="Low complexity" evidence="1">
    <location>
        <begin position="1"/>
        <end position="28"/>
    </location>
</feature>
<feature type="non-terminal residue" evidence="2">
    <location>
        <position position="1"/>
    </location>
</feature>
<protein>
    <submittedName>
        <fullName evidence="2">Uncharacterized protein</fullName>
    </submittedName>
</protein>
<dbReference type="AlphaFoldDB" id="A0A6J4ULW7"/>
<feature type="non-terminal residue" evidence="2">
    <location>
        <position position="175"/>
    </location>
</feature>
<name>A0A6J4ULW7_9BACT</name>
<organism evidence="2">
    <name type="scientific">uncultured Thermomicrobiales bacterium</name>
    <dbReference type="NCBI Taxonomy" id="1645740"/>
    <lineage>
        <taxon>Bacteria</taxon>
        <taxon>Pseudomonadati</taxon>
        <taxon>Thermomicrobiota</taxon>
        <taxon>Thermomicrobia</taxon>
        <taxon>Thermomicrobiales</taxon>
        <taxon>environmental samples</taxon>
    </lineage>
</organism>
<proteinExistence type="predicted"/>
<feature type="region of interest" description="Disordered" evidence="1">
    <location>
        <begin position="62"/>
        <end position="175"/>
    </location>
</feature>
<evidence type="ECO:0000313" key="2">
    <source>
        <dbReference type="EMBL" id="CAA9551322.1"/>
    </source>
</evidence>
<reference evidence="2" key="1">
    <citation type="submission" date="2020-02" db="EMBL/GenBank/DDBJ databases">
        <authorList>
            <person name="Meier V. D."/>
        </authorList>
    </citation>
    <scope>NUCLEOTIDE SEQUENCE</scope>
    <source>
        <strain evidence="2">AVDCRST_MAG49</strain>
    </source>
</reference>
<accession>A0A6J4ULW7</accession>
<feature type="compositionally biased region" description="Low complexity" evidence="1">
    <location>
        <begin position="111"/>
        <end position="175"/>
    </location>
</feature>
<gene>
    <name evidence="2" type="ORF">AVDCRST_MAG49-1816</name>
</gene>
<feature type="compositionally biased region" description="Low complexity" evidence="1">
    <location>
        <begin position="74"/>
        <end position="104"/>
    </location>
</feature>
<dbReference type="EMBL" id="CADCWG010000118">
    <property type="protein sequence ID" value="CAA9551322.1"/>
    <property type="molecule type" value="Genomic_DNA"/>
</dbReference>
<feature type="region of interest" description="Disordered" evidence="1">
    <location>
        <begin position="1"/>
        <end position="50"/>
    </location>
</feature>
<evidence type="ECO:0000256" key="1">
    <source>
        <dbReference type="SAM" id="MobiDB-lite"/>
    </source>
</evidence>